<evidence type="ECO:0000256" key="1">
    <source>
        <dbReference type="SAM" id="SignalP"/>
    </source>
</evidence>
<protein>
    <submittedName>
        <fullName evidence="2">Uncharacterized protein</fullName>
    </submittedName>
</protein>
<comment type="caution">
    <text evidence="2">The sequence shown here is derived from an EMBL/GenBank/DDBJ whole genome shotgun (WGS) entry which is preliminary data.</text>
</comment>
<accession>A0A423WGP2</accession>
<keyword evidence="3" id="KW-1185">Reference proteome</keyword>
<keyword evidence="1" id="KW-0732">Signal</keyword>
<evidence type="ECO:0000313" key="2">
    <source>
        <dbReference type="EMBL" id="ROW02523.1"/>
    </source>
</evidence>
<reference evidence="2 3" key="1">
    <citation type="submission" date="2015-09" db="EMBL/GenBank/DDBJ databases">
        <title>Host preference determinants of Valsa canker pathogens revealed by comparative genomics.</title>
        <authorList>
            <person name="Yin Z."/>
            <person name="Huang L."/>
        </authorList>
    </citation>
    <scope>NUCLEOTIDE SEQUENCE [LARGE SCALE GENOMIC DNA]</scope>
    <source>
        <strain evidence="2 3">03-1</strain>
    </source>
</reference>
<gene>
    <name evidence="2" type="ORF">VMCG_06114</name>
</gene>
<organism evidence="2 3">
    <name type="scientific">Cytospora schulzeri</name>
    <dbReference type="NCBI Taxonomy" id="448051"/>
    <lineage>
        <taxon>Eukaryota</taxon>
        <taxon>Fungi</taxon>
        <taxon>Dikarya</taxon>
        <taxon>Ascomycota</taxon>
        <taxon>Pezizomycotina</taxon>
        <taxon>Sordariomycetes</taxon>
        <taxon>Sordariomycetidae</taxon>
        <taxon>Diaporthales</taxon>
        <taxon>Cytosporaceae</taxon>
        <taxon>Cytospora</taxon>
    </lineage>
</organism>
<name>A0A423WGP2_9PEZI</name>
<feature type="chain" id="PRO_5019150855" evidence="1">
    <location>
        <begin position="18"/>
        <end position="104"/>
    </location>
</feature>
<evidence type="ECO:0000313" key="3">
    <source>
        <dbReference type="Proteomes" id="UP000283895"/>
    </source>
</evidence>
<feature type="signal peptide" evidence="1">
    <location>
        <begin position="1"/>
        <end position="17"/>
    </location>
</feature>
<proteinExistence type="predicted"/>
<dbReference type="EMBL" id="LKEA01000017">
    <property type="protein sequence ID" value="ROW02523.1"/>
    <property type="molecule type" value="Genomic_DNA"/>
</dbReference>
<dbReference type="AlphaFoldDB" id="A0A423WGP2"/>
<sequence length="104" mass="10999">MLFNVLAVASLFALAQGADTHQMEEYTVANCAGDFTTTIPRGVTDIGFQDDTLSYALEGAWTGFSLITSDDKCTGESVPLESGCYNKNDTMVGAGSRVACIRSS</sequence>
<dbReference type="Proteomes" id="UP000283895">
    <property type="component" value="Unassembled WGS sequence"/>
</dbReference>